<feature type="transmembrane region" description="Helical" evidence="5">
    <location>
        <begin position="90"/>
        <end position="114"/>
    </location>
</feature>
<proteinExistence type="predicted"/>
<feature type="transmembrane region" description="Helical" evidence="5">
    <location>
        <begin position="126"/>
        <end position="144"/>
    </location>
</feature>
<dbReference type="InterPro" id="IPR000620">
    <property type="entry name" value="EamA_dom"/>
</dbReference>
<feature type="domain" description="EamA" evidence="6">
    <location>
        <begin position="151"/>
        <end position="287"/>
    </location>
</feature>
<feature type="transmembrane region" description="Helical" evidence="5">
    <location>
        <begin position="7"/>
        <end position="27"/>
    </location>
</feature>
<reference evidence="7 8" key="1">
    <citation type="submission" date="2018-08" db="EMBL/GenBank/DDBJ databases">
        <title>Parvularcula sp. SM1705, isolated from surface water of the South Sea China.</title>
        <authorList>
            <person name="Sun L."/>
        </authorList>
    </citation>
    <scope>NUCLEOTIDE SEQUENCE [LARGE SCALE GENOMIC DNA]</scope>
    <source>
        <strain evidence="7 8">SM1705</strain>
    </source>
</reference>
<dbReference type="AlphaFoldDB" id="A0A371RLY8"/>
<feature type="domain" description="EamA" evidence="6">
    <location>
        <begin position="6"/>
        <end position="138"/>
    </location>
</feature>
<dbReference type="SUPFAM" id="SSF103481">
    <property type="entry name" value="Multidrug resistance efflux transporter EmrE"/>
    <property type="match status" value="2"/>
</dbReference>
<dbReference type="InterPro" id="IPR050638">
    <property type="entry name" value="AA-Vitamin_Transporters"/>
</dbReference>
<dbReference type="EMBL" id="QUQO01000001">
    <property type="protein sequence ID" value="RFB06444.1"/>
    <property type="molecule type" value="Genomic_DNA"/>
</dbReference>
<feature type="transmembrane region" description="Helical" evidence="5">
    <location>
        <begin position="246"/>
        <end position="266"/>
    </location>
</feature>
<feature type="transmembrane region" description="Helical" evidence="5">
    <location>
        <begin position="150"/>
        <end position="169"/>
    </location>
</feature>
<accession>A0A371RLY8</accession>
<dbReference type="FunCoup" id="A0A371RLY8">
    <property type="interactions" value="331"/>
</dbReference>
<keyword evidence="2 5" id="KW-0812">Transmembrane</keyword>
<feature type="transmembrane region" description="Helical" evidence="5">
    <location>
        <begin position="62"/>
        <end position="84"/>
    </location>
</feature>
<dbReference type="PANTHER" id="PTHR32322:SF9">
    <property type="entry name" value="AMINO-ACID METABOLITE EFFLUX PUMP-RELATED"/>
    <property type="match status" value="1"/>
</dbReference>
<keyword evidence="4 5" id="KW-0472">Membrane</keyword>
<dbReference type="Proteomes" id="UP000264589">
    <property type="component" value="Unassembled WGS sequence"/>
</dbReference>
<comment type="caution">
    <text evidence="7">The sequence shown here is derived from an EMBL/GenBank/DDBJ whole genome shotgun (WGS) entry which is preliminary data.</text>
</comment>
<evidence type="ECO:0000313" key="7">
    <source>
        <dbReference type="EMBL" id="RFB06444.1"/>
    </source>
</evidence>
<dbReference type="InParanoid" id="A0A371RLY8"/>
<evidence type="ECO:0000256" key="5">
    <source>
        <dbReference type="SAM" id="Phobius"/>
    </source>
</evidence>
<keyword evidence="3 5" id="KW-1133">Transmembrane helix</keyword>
<dbReference type="OrthoDB" id="9810556at2"/>
<protein>
    <submittedName>
        <fullName evidence="7">DMT family transporter</fullName>
    </submittedName>
</protein>
<sequence>MGRTEWFILLFLGAVWGGSFFFVEIAIEALPPPIVVAIRLMGGAVILWGIALVAGHRPPASLSLWGGFLLMGLLNNALPFTLFAWGQTQIASGLAAIFNATTPLFTVLAATLFLSDEKITLRKGTAVLVGFIGVIVMIGPSLLAGLGDALWAQLACLAAGASYAVAAIFGRRFAKLGISPMVAGAGQVSSGALLYLPIAALNWQGADFSAAGWQTWAALGGLVLLSTGLAYGLYFQLLARAGATNMTLVTFLVPLSSILLGGLFLGERLDPRHFAGMALIGFSLALIDGRLLRLLTPRQRTPAI</sequence>
<dbReference type="Pfam" id="PF00892">
    <property type="entry name" value="EamA"/>
    <property type="match status" value="2"/>
</dbReference>
<evidence type="ECO:0000256" key="1">
    <source>
        <dbReference type="ARBA" id="ARBA00004141"/>
    </source>
</evidence>
<evidence type="ECO:0000256" key="4">
    <source>
        <dbReference type="ARBA" id="ARBA00023136"/>
    </source>
</evidence>
<keyword evidence="8" id="KW-1185">Reference proteome</keyword>
<feature type="transmembrane region" description="Helical" evidence="5">
    <location>
        <begin position="181"/>
        <end position="201"/>
    </location>
</feature>
<evidence type="ECO:0000259" key="6">
    <source>
        <dbReference type="Pfam" id="PF00892"/>
    </source>
</evidence>
<dbReference type="InterPro" id="IPR037185">
    <property type="entry name" value="EmrE-like"/>
</dbReference>
<gene>
    <name evidence="7" type="ORF">DX908_11210</name>
</gene>
<name>A0A371RLY8_9PROT</name>
<feature type="transmembrane region" description="Helical" evidence="5">
    <location>
        <begin position="272"/>
        <end position="292"/>
    </location>
</feature>
<organism evidence="7 8">
    <name type="scientific">Parvularcula marina</name>
    <dbReference type="NCBI Taxonomy" id="2292771"/>
    <lineage>
        <taxon>Bacteria</taxon>
        <taxon>Pseudomonadati</taxon>
        <taxon>Pseudomonadota</taxon>
        <taxon>Alphaproteobacteria</taxon>
        <taxon>Parvularculales</taxon>
        <taxon>Parvularculaceae</taxon>
        <taxon>Parvularcula</taxon>
    </lineage>
</organism>
<evidence type="ECO:0000256" key="3">
    <source>
        <dbReference type="ARBA" id="ARBA00022989"/>
    </source>
</evidence>
<comment type="subcellular location">
    <subcellularLocation>
        <location evidence="1">Membrane</location>
        <topology evidence="1">Multi-pass membrane protein</topology>
    </subcellularLocation>
</comment>
<feature type="transmembrane region" description="Helical" evidence="5">
    <location>
        <begin position="33"/>
        <end position="55"/>
    </location>
</feature>
<dbReference type="GO" id="GO:0016020">
    <property type="term" value="C:membrane"/>
    <property type="evidence" value="ECO:0007669"/>
    <property type="project" value="UniProtKB-SubCell"/>
</dbReference>
<evidence type="ECO:0000256" key="2">
    <source>
        <dbReference type="ARBA" id="ARBA00022692"/>
    </source>
</evidence>
<dbReference type="PANTHER" id="PTHR32322">
    <property type="entry name" value="INNER MEMBRANE TRANSPORTER"/>
    <property type="match status" value="1"/>
</dbReference>
<feature type="transmembrane region" description="Helical" evidence="5">
    <location>
        <begin position="213"/>
        <end position="234"/>
    </location>
</feature>
<evidence type="ECO:0000313" key="8">
    <source>
        <dbReference type="Proteomes" id="UP000264589"/>
    </source>
</evidence>